<evidence type="ECO:0000313" key="1">
    <source>
        <dbReference type="EMBL" id="CAE2254813.1"/>
    </source>
</evidence>
<name>A0A7S4J7L9_9EUKA</name>
<gene>
    <name evidence="1" type="ORF">CPOL0286_LOCUS15347</name>
</gene>
<accession>A0A7S4J7L9</accession>
<reference evidence="1" key="1">
    <citation type="submission" date="2021-01" db="EMBL/GenBank/DDBJ databases">
        <authorList>
            <person name="Corre E."/>
            <person name="Pelletier E."/>
            <person name="Niang G."/>
            <person name="Scheremetjew M."/>
            <person name="Finn R."/>
            <person name="Kale V."/>
            <person name="Holt S."/>
            <person name="Cochrane G."/>
            <person name="Meng A."/>
            <person name="Brown T."/>
            <person name="Cohen L."/>
        </authorList>
    </citation>
    <scope>NUCLEOTIDE SEQUENCE</scope>
    <source>
        <strain evidence="1">UIO037</strain>
    </source>
</reference>
<sequence>MSFFSTIPWYSMPTMWPAQRRTGGAGAAQRRGFAEHLPTATARLPPLLHFLRSGWCLSSLMVTGSAARLSAQCHAPYPDCVGGDGQSENESFPACCCCCSASQRFAEGAMVWCRSA</sequence>
<protein>
    <submittedName>
        <fullName evidence="1">Uncharacterized protein</fullName>
    </submittedName>
</protein>
<dbReference type="AlphaFoldDB" id="A0A7S4J7L9"/>
<dbReference type="EMBL" id="HBKO01033834">
    <property type="protein sequence ID" value="CAE2254813.1"/>
    <property type="molecule type" value="Transcribed_RNA"/>
</dbReference>
<organism evidence="1">
    <name type="scientific">Prymnesium polylepis</name>
    <dbReference type="NCBI Taxonomy" id="72548"/>
    <lineage>
        <taxon>Eukaryota</taxon>
        <taxon>Haptista</taxon>
        <taxon>Haptophyta</taxon>
        <taxon>Prymnesiophyceae</taxon>
        <taxon>Prymnesiales</taxon>
        <taxon>Prymnesiaceae</taxon>
        <taxon>Prymnesium</taxon>
    </lineage>
</organism>
<proteinExistence type="predicted"/>